<proteinExistence type="predicted"/>
<name>A0ACB8RE01_9AGAM</name>
<dbReference type="Proteomes" id="UP000814033">
    <property type="component" value="Unassembled WGS sequence"/>
</dbReference>
<protein>
    <submittedName>
        <fullName evidence="1">Uncharacterized protein</fullName>
    </submittedName>
</protein>
<reference evidence="1" key="2">
    <citation type="journal article" date="2022" name="New Phytol.">
        <title>Evolutionary transition to the ectomycorrhizal habit in the genomes of a hyperdiverse lineage of mushroom-forming fungi.</title>
        <authorList>
            <person name="Looney B."/>
            <person name="Miyauchi S."/>
            <person name="Morin E."/>
            <person name="Drula E."/>
            <person name="Courty P.E."/>
            <person name="Kohler A."/>
            <person name="Kuo A."/>
            <person name="LaButti K."/>
            <person name="Pangilinan J."/>
            <person name="Lipzen A."/>
            <person name="Riley R."/>
            <person name="Andreopoulos W."/>
            <person name="He G."/>
            <person name="Johnson J."/>
            <person name="Nolan M."/>
            <person name="Tritt A."/>
            <person name="Barry K.W."/>
            <person name="Grigoriev I.V."/>
            <person name="Nagy L.G."/>
            <person name="Hibbett D."/>
            <person name="Henrissat B."/>
            <person name="Matheny P.B."/>
            <person name="Labbe J."/>
            <person name="Martin F.M."/>
        </authorList>
    </citation>
    <scope>NUCLEOTIDE SEQUENCE</scope>
    <source>
        <strain evidence="1">FP105234-sp</strain>
    </source>
</reference>
<evidence type="ECO:0000313" key="2">
    <source>
        <dbReference type="Proteomes" id="UP000814033"/>
    </source>
</evidence>
<sequence length="1209" mass="131575">MQASSSSQVSSPPPTSPKSRSSLHARLSRSMSDGTDTRPRPPSRPLQASSSRDSKASLPRQKIKALENFVRFGRKGKAKDEPPTFPPSSWLLDSASSSPQPQEEPFPESVPTPQDHFSSTPPPELAASKPLYQRSASANPGGPPELSNNLNRAASAETGVDRVHAEGSAFHAHADGSVTPTLERPYVSMPGTPFGEPSTTAPEPLSLAKRIQALISSRAPLPTPSATDATTSSGASDSAAPLTPARPVEDSGLMALLSNASIMGGSLDKGRQSVFAILDRLRSRPPPPAAGASEAGALAEDPDSDDDGSVMLYAPLEPDEDSEVELARSDIMSVYDDGETVEYERPAQRLSMLHSYEPRSPLSSSTVLPPALEDASTPVEAPAVQGEGEQKEQHAGWFETWKGKLVEGSKVWTDKVAEGTKALADKATEGSKIVKTKIRWVPSPDKISFQATWWGYRLYLPPPVLDVLNNKRLEAAKRAAILTAALQWLLGHVPLTVVPPQFRPGLLIAQRLVPYLGYIGGFVAWSWGAMKSFDKGQGIVLTATWLLPVALIPGTWEADASIFPQAQVTEDTMTTRGATQSTPAASTPKRTSKSASSQSLNHLLNFTLPPRQTQIQSLPRRSRRNGPQYGVWNKERFVNAQYRFVMNPLGDYTVHFADPDIFFQWHDILQVIIPRNSALASAAGGGDSLAQEEGHTTCPICLSPPTAPRMTKCGHVFCFPCILHYLNTSDNLKWVRCPICFDSVNEKQLKSVHWFDPPAQPENEPEIPRASSSAVSADACAASAPRPGSMLRMRLMQRPQITTLALPRSPTWPSDLLPPHQAPFHFLPDVYMFSKFMLATPQYLVENLSQDLNELAEERRTLTSMGDILGLSFVDAAEAKLKAQIAKAEALDTEPLRDAIDRALLLEHEIRARVSHHERRRLGQASTSDSDPVNNPDAYLSARQSTATPPAPARAPKQRKNVNPPPHSTSTYYYYQAASGMPIFLPPLEIKILNAHFQGYASFPDTITVRVESIDEGSVDDDLRKRCKYLAHIPEGADVVFTEADLSGVVGAEGLRAFEGALKARRAKRKEKGRKDDRARARAEEREREKLSREYPAHQAHFGLGFTVGADAGPGIFGADSVEEPTEREHEPPAPPPSGAWGARSFASTLHAAAPTRTATRPRAREMEEDWDVDAAWHELEQRAGGGSGGRRKKGNKMVVLGSGPGRRR</sequence>
<evidence type="ECO:0000313" key="1">
    <source>
        <dbReference type="EMBL" id="KAI0041901.1"/>
    </source>
</evidence>
<organism evidence="1 2">
    <name type="scientific">Auriscalpium vulgare</name>
    <dbReference type="NCBI Taxonomy" id="40419"/>
    <lineage>
        <taxon>Eukaryota</taxon>
        <taxon>Fungi</taxon>
        <taxon>Dikarya</taxon>
        <taxon>Basidiomycota</taxon>
        <taxon>Agaricomycotina</taxon>
        <taxon>Agaricomycetes</taxon>
        <taxon>Russulales</taxon>
        <taxon>Auriscalpiaceae</taxon>
        <taxon>Auriscalpium</taxon>
    </lineage>
</organism>
<dbReference type="EMBL" id="MU276095">
    <property type="protein sequence ID" value="KAI0041901.1"/>
    <property type="molecule type" value="Genomic_DNA"/>
</dbReference>
<accession>A0ACB8RE01</accession>
<comment type="caution">
    <text evidence="1">The sequence shown here is derived from an EMBL/GenBank/DDBJ whole genome shotgun (WGS) entry which is preliminary data.</text>
</comment>
<gene>
    <name evidence="1" type="ORF">FA95DRAFT_1682920</name>
</gene>
<reference evidence="1" key="1">
    <citation type="submission" date="2021-02" db="EMBL/GenBank/DDBJ databases">
        <authorList>
            <consortium name="DOE Joint Genome Institute"/>
            <person name="Ahrendt S."/>
            <person name="Looney B.P."/>
            <person name="Miyauchi S."/>
            <person name="Morin E."/>
            <person name="Drula E."/>
            <person name="Courty P.E."/>
            <person name="Chicoki N."/>
            <person name="Fauchery L."/>
            <person name="Kohler A."/>
            <person name="Kuo A."/>
            <person name="Labutti K."/>
            <person name="Pangilinan J."/>
            <person name="Lipzen A."/>
            <person name="Riley R."/>
            <person name="Andreopoulos W."/>
            <person name="He G."/>
            <person name="Johnson J."/>
            <person name="Barry K.W."/>
            <person name="Grigoriev I.V."/>
            <person name="Nagy L."/>
            <person name="Hibbett D."/>
            <person name="Henrissat B."/>
            <person name="Matheny P.B."/>
            <person name="Labbe J."/>
            <person name="Martin F."/>
        </authorList>
    </citation>
    <scope>NUCLEOTIDE SEQUENCE</scope>
    <source>
        <strain evidence="1">FP105234-sp</strain>
    </source>
</reference>
<keyword evidence="2" id="KW-1185">Reference proteome</keyword>